<dbReference type="Pfam" id="PF03704">
    <property type="entry name" value="BTAD"/>
    <property type="match status" value="1"/>
</dbReference>
<dbReference type="Gene3D" id="1.25.40.10">
    <property type="entry name" value="Tetratricopeptide repeat domain"/>
    <property type="match status" value="2"/>
</dbReference>
<dbReference type="CDD" id="cd15831">
    <property type="entry name" value="BTAD"/>
    <property type="match status" value="1"/>
</dbReference>
<dbReference type="CDD" id="cd00383">
    <property type="entry name" value="trans_reg_C"/>
    <property type="match status" value="1"/>
</dbReference>
<sequence>MESSDLRFRVLGPMEISVGDATAALPGSAERALLVQLLLSPGRVIPATLLVDRLWSESSLPLDPMNALQIRVSKLRRALRAMGAPDVVTREGVGYRANVDPSSVDAVDFELRLRQARADTPVDSVDHDRRHLDAYDAALSLWRGEALSDFATEQWAVAEAARLTELRLAGLTERSQVALALGRHHEVVADLEPLVSADPTLESLAGLLMVALYRSNRQADALDVYTRTRELLDESLGLEPSLTLRSLHERVLRQDEALGGQADVATRVVIRTAEPRSDVGRQAVVTNLPAVVRPLIGRDHQLDSLVQLLGGVRMLTLIGPGGAGKTSLALAAVLRSVGSYADGVFGVRLAPVSAPDQIPLAVAEALGVPMDGAAADGDVRERVVAYLARREMLLLVDNCEHVIDAAAALVDELLGRCPGLTVMATSREALAIPDEVQVNVGPLDVPPKDAQAGRVLDFPAAQLFVERARSVRPGMVLDEMSLHAVGAISRSLDGIPLALELAAARVTAMSPVEIAQRLEHRFTLLTSGSRTAEARQQTLRATVDWSYDLLTEPEKRAFERLSVFRGGWTLTAAESVAADDDTQEGEILDVMGRLVERSMVVVEPGPYTRYRMLETLREYAGQRLVDSGLARTVERRHAEYFRDFALHAESGLRGHDQRDTMRALRDEQSNIRAALAWLVGPGEDIDSALVTASALALFWHLGRHLEGRDLLGRLLARESGSPMALGRALQAVSLVERPRGCLVHPSPKCAQSARESLEIFEELGDAPRAALSRVLLAVEGVTGAEPELSRQLLSEATTEFQRSSDLWGEAVIGFVRMETGLKTGREDDAVSIGRETAAAFRQLDDPWGLSAILYHLGWGLRQFGRYDEGSRVLEEAIDVAASAGLYNTVQWALADLAIAQLHLGDEAAARDLFDRASAASEHIGDGAGTVLAHYGHGLLAQVREDWREAQRLFEQALSGFEQLSTPVPQGLALAGLARCDEALGDTISSRARYEVVLDQGGRVGEPALIATALEGLARLAHAAGDDQVADLVARAQAVRRQFVRPAPPHERRDMERLHL</sequence>
<dbReference type="Pfam" id="PF00486">
    <property type="entry name" value="Trans_reg_C"/>
    <property type="match status" value="1"/>
</dbReference>
<gene>
    <name evidence="5" type="ORF">GCM10009843_02940</name>
</gene>
<keyword evidence="2 3" id="KW-0238">DNA-binding</keyword>
<dbReference type="InterPro" id="IPR016032">
    <property type="entry name" value="Sig_transdc_resp-reg_C-effctor"/>
</dbReference>
<dbReference type="InterPro" id="IPR011990">
    <property type="entry name" value="TPR-like_helical_dom_sf"/>
</dbReference>
<dbReference type="EMBL" id="BAAAQQ010000002">
    <property type="protein sequence ID" value="GAA2114473.1"/>
    <property type="molecule type" value="Genomic_DNA"/>
</dbReference>
<dbReference type="Proteomes" id="UP001500575">
    <property type="component" value="Unassembled WGS sequence"/>
</dbReference>
<proteinExistence type="inferred from homology"/>
<dbReference type="InterPro" id="IPR036388">
    <property type="entry name" value="WH-like_DNA-bd_sf"/>
</dbReference>
<dbReference type="InterPro" id="IPR049052">
    <property type="entry name" value="nSTAND1"/>
</dbReference>
<comment type="similarity">
    <text evidence="1">Belongs to the AfsR/DnrI/RedD regulatory family.</text>
</comment>
<accession>A0ABP5JA31</accession>
<reference evidence="6" key="1">
    <citation type="journal article" date="2019" name="Int. J. Syst. Evol. Microbiol.">
        <title>The Global Catalogue of Microorganisms (GCM) 10K type strain sequencing project: providing services to taxonomists for standard genome sequencing and annotation.</title>
        <authorList>
            <consortium name="The Broad Institute Genomics Platform"/>
            <consortium name="The Broad Institute Genome Sequencing Center for Infectious Disease"/>
            <person name="Wu L."/>
            <person name="Ma J."/>
        </authorList>
    </citation>
    <scope>NUCLEOTIDE SEQUENCE [LARGE SCALE GENOMIC DNA]</scope>
    <source>
        <strain evidence="6">JCM 16021</strain>
    </source>
</reference>
<dbReference type="Pfam" id="PF20703">
    <property type="entry name" value="nSTAND1"/>
    <property type="match status" value="1"/>
</dbReference>
<dbReference type="PANTHER" id="PTHR47691">
    <property type="entry name" value="REGULATOR-RELATED"/>
    <property type="match status" value="1"/>
</dbReference>
<dbReference type="SUPFAM" id="SSF46894">
    <property type="entry name" value="C-terminal effector domain of the bipartite response regulators"/>
    <property type="match status" value="1"/>
</dbReference>
<dbReference type="InterPro" id="IPR005158">
    <property type="entry name" value="BTAD"/>
</dbReference>
<keyword evidence="6" id="KW-1185">Reference proteome</keyword>
<feature type="domain" description="OmpR/PhoB-type" evidence="4">
    <location>
        <begin position="1"/>
        <end position="99"/>
    </location>
</feature>
<evidence type="ECO:0000256" key="3">
    <source>
        <dbReference type="PROSITE-ProRule" id="PRU01091"/>
    </source>
</evidence>
<evidence type="ECO:0000256" key="1">
    <source>
        <dbReference type="ARBA" id="ARBA00005820"/>
    </source>
</evidence>
<dbReference type="PANTHER" id="PTHR47691:SF3">
    <property type="entry name" value="HTH-TYPE TRANSCRIPTIONAL REGULATOR RV0890C-RELATED"/>
    <property type="match status" value="1"/>
</dbReference>
<organism evidence="5 6">
    <name type="scientific">Nocardioides bigeumensis</name>
    <dbReference type="NCBI Taxonomy" id="433657"/>
    <lineage>
        <taxon>Bacteria</taxon>
        <taxon>Bacillati</taxon>
        <taxon>Actinomycetota</taxon>
        <taxon>Actinomycetes</taxon>
        <taxon>Propionibacteriales</taxon>
        <taxon>Nocardioidaceae</taxon>
        <taxon>Nocardioides</taxon>
    </lineage>
</organism>
<dbReference type="Gene3D" id="3.40.50.300">
    <property type="entry name" value="P-loop containing nucleotide triphosphate hydrolases"/>
    <property type="match status" value="1"/>
</dbReference>
<dbReference type="InterPro" id="IPR027417">
    <property type="entry name" value="P-loop_NTPase"/>
</dbReference>
<evidence type="ECO:0000313" key="5">
    <source>
        <dbReference type="EMBL" id="GAA2114473.1"/>
    </source>
</evidence>
<evidence type="ECO:0000313" key="6">
    <source>
        <dbReference type="Proteomes" id="UP001500575"/>
    </source>
</evidence>
<comment type="caution">
    <text evidence="5">The sequence shown here is derived from an EMBL/GenBank/DDBJ whole genome shotgun (WGS) entry which is preliminary data.</text>
</comment>
<dbReference type="SUPFAM" id="SSF52540">
    <property type="entry name" value="P-loop containing nucleoside triphosphate hydrolases"/>
    <property type="match status" value="1"/>
</dbReference>
<name>A0ABP5JA31_9ACTN</name>
<dbReference type="SMART" id="SM00862">
    <property type="entry name" value="Trans_reg_C"/>
    <property type="match status" value="1"/>
</dbReference>
<protein>
    <submittedName>
        <fullName evidence="5">BTAD domain-containing putative transcriptional regulator</fullName>
    </submittedName>
</protein>
<dbReference type="PROSITE" id="PS51755">
    <property type="entry name" value="OMPR_PHOB"/>
    <property type="match status" value="1"/>
</dbReference>
<evidence type="ECO:0000256" key="2">
    <source>
        <dbReference type="ARBA" id="ARBA00023125"/>
    </source>
</evidence>
<feature type="DNA-binding region" description="OmpR/PhoB-type" evidence="3">
    <location>
        <begin position="1"/>
        <end position="99"/>
    </location>
</feature>
<dbReference type="Gene3D" id="1.10.10.10">
    <property type="entry name" value="Winged helix-like DNA-binding domain superfamily/Winged helix DNA-binding domain"/>
    <property type="match status" value="1"/>
</dbReference>
<evidence type="ECO:0000259" key="4">
    <source>
        <dbReference type="PROSITE" id="PS51755"/>
    </source>
</evidence>
<dbReference type="PRINTS" id="PR00364">
    <property type="entry name" value="DISEASERSIST"/>
</dbReference>
<dbReference type="InterPro" id="IPR001867">
    <property type="entry name" value="OmpR/PhoB-type_DNA-bd"/>
</dbReference>
<dbReference type="SMART" id="SM01043">
    <property type="entry name" value="BTAD"/>
    <property type="match status" value="1"/>
</dbReference>
<dbReference type="SUPFAM" id="SSF48452">
    <property type="entry name" value="TPR-like"/>
    <property type="match status" value="2"/>
</dbReference>